<keyword evidence="3" id="KW-0813">Transport</keyword>
<feature type="region of interest" description="Disordered" evidence="12">
    <location>
        <begin position="1"/>
        <end position="26"/>
    </location>
</feature>
<dbReference type="InterPro" id="IPR045150">
    <property type="entry name" value="CYB561D1/2"/>
</dbReference>
<dbReference type="PANTHER" id="PTHR15422">
    <property type="entry name" value="OS05G0565100 PROTEIN"/>
    <property type="match status" value="1"/>
</dbReference>
<keyword evidence="6" id="KW-0479">Metal-binding</keyword>
<evidence type="ECO:0000256" key="4">
    <source>
        <dbReference type="ARBA" id="ARBA00022617"/>
    </source>
</evidence>
<organism evidence="15 16">
    <name type="scientific">Eumeta variegata</name>
    <name type="common">Bagworm moth</name>
    <name type="synonym">Eumeta japonica</name>
    <dbReference type="NCBI Taxonomy" id="151549"/>
    <lineage>
        <taxon>Eukaryota</taxon>
        <taxon>Metazoa</taxon>
        <taxon>Ecdysozoa</taxon>
        <taxon>Arthropoda</taxon>
        <taxon>Hexapoda</taxon>
        <taxon>Insecta</taxon>
        <taxon>Pterygota</taxon>
        <taxon>Neoptera</taxon>
        <taxon>Endopterygota</taxon>
        <taxon>Lepidoptera</taxon>
        <taxon>Glossata</taxon>
        <taxon>Ditrysia</taxon>
        <taxon>Tineoidea</taxon>
        <taxon>Psychidae</taxon>
        <taxon>Oiketicinae</taxon>
        <taxon>Eumeta</taxon>
    </lineage>
</organism>
<dbReference type="Proteomes" id="UP000299102">
    <property type="component" value="Unassembled WGS sequence"/>
</dbReference>
<evidence type="ECO:0000256" key="9">
    <source>
        <dbReference type="ARBA" id="ARBA00023004"/>
    </source>
</evidence>
<dbReference type="PROSITE" id="PS50939">
    <property type="entry name" value="CYTOCHROME_B561"/>
    <property type="match status" value="1"/>
</dbReference>
<dbReference type="PANTHER" id="PTHR15422:SF43">
    <property type="entry name" value="ASCORBATE FERRIREDUCTASE (TRANSMEMBRANE)"/>
    <property type="match status" value="1"/>
</dbReference>
<feature type="transmembrane region" description="Helical" evidence="13">
    <location>
        <begin position="78"/>
        <end position="97"/>
    </location>
</feature>
<evidence type="ECO:0000256" key="5">
    <source>
        <dbReference type="ARBA" id="ARBA00022692"/>
    </source>
</evidence>
<evidence type="ECO:0000256" key="1">
    <source>
        <dbReference type="ARBA" id="ARBA00001970"/>
    </source>
</evidence>
<evidence type="ECO:0000313" key="16">
    <source>
        <dbReference type="Proteomes" id="UP000299102"/>
    </source>
</evidence>
<evidence type="ECO:0000256" key="11">
    <source>
        <dbReference type="ARBA" id="ARBA00024225"/>
    </source>
</evidence>
<comment type="subcellular location">
    <subcellularLocation>
        <location evidence="2">Membrane</location>
        <topology evidence="2">Multi-pass membrane protein</topology>
    </subcellularLocation>
</comment>
<sequence length="251" mass="27722">MPPNFTDAPPLDPEIAENGFQNEQKPAPVKQESTYQICMFVSRSMVFAFTNVLIGMIVGVHCFFAFRNGLPLNGTSLHVLLCVIGYYLLMAQAILALSNSNSWLSSLKLVNRRRVHWVMQSFGAVLAIGGSILKMLDKEVNFETVHGKLGFAAMVFTFVSLLNGLSSLYAYELRKFIPGNLSKISHILFGTVAFLLASICLAYGNDKNVFRNWATPALGYTMMAFTAALNVIVLFSPLLNCCKKSLGLFKK</sequence>
<dbReference type="EC" id="7.2.1.3" evidence="11"/>
<dbReference type="SMART" id="SM00665">
    <property type="entry name" value="B561"/>
    <property type="match status" value="1"/>
</dbReference>
<keyword evidence="9" id="KW-0408">Iron</keyword>
<dbReference type="EMBL" id="BGZK01001106">
    <property type="protein sequence ID" value="GBP71397.1"/>
    <property type="molecule type" value="Genomic_DNA"/>
</dbReference>
<keyword evidence="7" id="KW-0249">Electron transport</keyword>
<protein>
    <recommendedName>
        <fullName evidence="11">ascorbate ferrireductase (transmembrane)</fullName>
        <ecNumber evidence="11">7.2.1.3</ecNumber>
    </recommendedName>
</protein>
<dbReference type="GO" id="GO:0140571">
    <property type="term" value="F:transmembrane ascorbate ferrireductase activity"/>
    <property type="evidence" value="ECO:0007669"/>
    <property type="project" value="UniProtKB-EC"/>
</dbReference>
<feature type="transmembrane region" description="Helical" evidence="13">
    <location>
        <begin position="117"/>
        <end position="136"/>
    </location>
</feature>
<comment type="caution">
    <text evidence="15">The sequence shown here is derived from an EMBL/GenBank/DDBJ whole genome shotgun (WGS) entry which is preliminary data.</text>
</comment>
<reference evidence="15 16" key="1">
    <citation type="journal article" date="2019" name="Commun. Biol.">
        <title>The bagworm genome reveals a unique fibroin gene that provides high tensile strength.</title>
        <authorList>
            <person name="Kono N."/>
            <person name="Nakamura H."/>
            <person name="Ohtoshi R."/>
            <person name="Tomita M."/>
            <person name="Numata K."/>
            <person name="Arakawa K."/>
        </authorList>
    </citation>
    <scope>NUCLEOTIDE SEQUENCE [LARGE SCALE GENOMIC DNA]</scope>
</reference>
<keyword evidence="16" id="KW-1185">Reference proteome</keyword>
<feature type="transmembrane region" description="Helical" evidence="13">
    <location>
        <begin position="148"/>
        <end position="171"/>
    </location>
</feature>
<evidence type="ECO:0000256" key="13">
    <source>
        <dbReference type="SAM" id="Phobius"/>
    </source>
</evidence>
<dbReference type="GO" id="GO:0046872">
    <property type="term" value="F:metal ion binding"/>
    <property type="evidence" value="ECO:0007669"/>
    <property type="project" value="UniProtKB-KW"/>
</dbReference>
<comment type="cofactor">
    <cofactor evidence="1">
        <name>heme b</name>
        <dbReference type="ChEBI" id="CHEBI:60344"/>
    </cofactor>
</comment>
<dbReference type="STRING" id="151549.A0A4C1YA31"/>
<evidence type="ECO:0000313" key="15">
    <source>
        <dbReference type="EMBL" id="GBP71397.1"/>
    </source>
</evidence>
<evidence type="ECO:0000256" key="2">
    <source>
        <dbReference type="ARBA" id="ARBA00004141"/>
    </source>
</evidence>
<dbReference type="AlphaFoldDB" id="A0A4C1YA31"/>
<evidence type="ECO:0000256" key="8">
    <source>
        <dbReference type="ARBA" id="ARBA00022989"/>
    </source>
</evidence>
<evidence type="ECO:0000259" key="14">
    <source>
        <dbReference type="PROSITE" id="PS50939"/>
    </source>
</evidence>
<keyword evidence="10 13" id="KW-0472">Membrane</keyword>
<evidence type="ECO:0000256" key="12">
    <source>
        <dbReference type="SAM" id="MobiDB-lite"/>
    </source>
</evidence>
<name>A0A4C1YA31_EUMVA</name>
<feature type="transmembrane region" description="Helical" evidence="13">
    <location>
        <begin position="217"/>
        <end position="241"/>
    </location>
</feature>
<keyword evidence="5 13" id="KW-0812">Transmembrane</keyword>
<dbReference type="InterPro" id="IPR006593">
    <property type="entry name" value="Cyt_b561/ferric_Rdtase_TM"/>
</dbReference>
<gene>
    <name evidence="15" type="ORF">EVAR_20498_1</name>
</gene>
<evidence type="ECO:0000256" key="3">
    <source>
        <dbReference type="ARBA" id="ARBA00022448"/>
    </source>
</evidence>
<feature type="transmembrane region" description="Helical" evidence="13">
    <location>
        <begin position="46"/>
        <end position="66"/>
    </location>
</feature>
<dbReference type="Gene3D" id="1.20.120.1770">
    <property type="match status" value="1"/>
</dbReference>
<dbReference type="OrthoDB" id="432881at2759"/>
<feature type="transmembrane region" description="Helical" evidence="13">
    <location>
        <begin position="183"/>
        <end position="205"/>
    </location>
</feature>
<evidence type="ECO:0000256" key="6">
    <source>
        <dbReference type="ARBA" id="ARBA00022723"/>
    </source>
</evidence>
<dbReference type="GO" id="GO:0140575">
    <property type="term" value="F:transmembrane monodehydroascorbate reductase activity"/>
    <property type="evidence" value="ECO:0007669"/>
    <property type="project" value="InterPro"/>
</dbReference>
<evidence type="ECO:0000256" key="7">
    <source>
        <dbReference type="ARBA" id="ARBA00022982"/>
    </source>
</evidence>
<dbReference type="Pfam" id="PF03188">
    <property type="entry name" value="Cytochrom_B561"/>
    <property type="match status" value="1"/>
</dbReference>
<dbReference type="GO" id="GO:0016020">
    <property type="term" value="C:membrane"/>
    <property type="evidence" value="ECO:0007669"/>
    <property type="project" value="UniProtKB-SubCell"/>
</dbReference>
<keyword evidence="4" id="KW-0349">Heme</keyword>
<keyword evidence="8 13" id="KW-1133">Transmembrane helix</keyword>
<feature type="domain" description="Cytochrome b561" evidence="14">
    <location>
        <begin position="37"/>
        <end position="243"/>
    </location>
</feature>
<evidence type="ECO:0000256" key="10">
    <source>
        <dbReference type="ARBA" id="ARBA00023136"/>
    </source>
</evidence>
<proteinExistence type="predicted"/>
<accession>A0A4C1YA31</accession>